<evidence type="ECO:0000256" key="9">
    <source>
        <dbReference type="SAM" id="MobiDB-lite"/>
    </source>
</evidence>
<sequence>MAGDVEIREVAMTLHAQLPALQIVVPFMTAPLIVFFGKRETAWWLAFLSCSVSLVISYLLLMQVIGGGFISYQMGGWAPPLGIEYRIDAANGLILFLISLVATITMPFAYRSIQAEITRSHTLFYACLMLCFTGLMGMVITGDAFNVFVFLEVSSLSTYVLVAMGAERDKRALTAAFDYLILGTIGATFFVIGIGFLYMATGTLNMADLADRIQGQESSRTVRAGFAFIVVGLGLKAAMVPLHLWLPRAYTYAPSAVTVFLAATATKASIYVMLRFMFSVYQPEFVFHTNVLQILFIPLALLAMFGGSFVAVFQTDMKRMLAYSSIGQIGYMLLGIAMLNQSGVSATMVHMFNHGITKAVLFMGVGAFVLRAGSSFYDNIGGLGRKMPVTGAVIVIGGLSLIGIPGTAGFVSKWLLVQAAFENDMWPIALLIVLSSLLAVIYVWRVFEVIYLQAPNEWSEASDPPMTMLVPMIILAVACVYFGIFTDLSLGAAGTAAEALLNGSFGMAEPSLDTSALPLDVPHGAGDAGADATGGDH</sequence>
<dbReference type="PRINTS" id="PR01437">
    <property type="entry name" value="NUOXDRDTASE4"/>
</dbReference>
<proteinExistence type="inferred from homology"/>
<gene>
    <name evidence="12" type="ORF">IV417_14950</name>
</gene>
<dbReference type="AlphaFoldDB" id="A0AAP2CS67"/>
<feature type="transmembrane region" description="Helical" evidence="10">
    <location>
        <begin position="122"/>
        <end position="141"/>
    </location>
</feature>
<reference evidence="12 13" key="1">
    <citation type="journal article" date="2021" name="Arch. Microbiol.">
        <title>Harenicola maris gen. nov., sp. nov. isolated from the Sea of Japan shallow sediments.</title>
        <authorList>
            <person name="Romanenko L.A."/>
            <person name="Kurilenko V.V."/>
            <person name="Chernysheva N.Y."/>
            <person name="Tekutyeva L.A."/>
            <person name="Velansky P.V."/>
            <person name="Svetashev V.I."/>
            <person name="Isaeva M.P."/>
        </authorList>
    </citation>
    <scope>NUCLEOTIDE SEQUENCE [LARGE SCALE GENOMIC DNA]</scope>
    <source>
        <strain evidence="12 13">KMM 3653</strain>
    </source>
</reference>
<dbReference type="Pfam" id="PF00361">
    <property type="entry name" value="Proton_antipo_M"/>
    <property type="match status" value="1"/>
</dbReference>
<dbReference type="InterPro" id="IPR001750">
    <property type="entry name" value="ND/Mrp_TM"/>
</dbReference>
<protein>
    <submittedName>
        <fullName evidence="12">Monovalent cation/H+ antiporter subunit D family protein</fullName>
    </submittedName>
</protein>
<evidence type="ECO:0000256" key="2">
    <source>
        <dbReference type="ARBA" id="ARBA00004651"/>
    </source>
</evidence>
<feature type="region of interest" description="Disordered" evidence="9">
    <location>
        <begin position="518"/>
        <end position="537"/>
    </location>
</feature>
<feature type="transmembrane region" description="Helical" evidence="10">
    <location>
        <begin position="90"/>
        <end position="110"/>
    </location>
</feature>
<feature type="transmembrane region" description="Helical" evidence="10">
    <location>
        <begin position="294"/>
        <end position="313"/>
    </location>
</feature>
<dbReference type="Proteomes" id="UP001315686">
    <property type="component" value="Unassembled WGS sequence"/>
</dbReference>
<keyword evidence="4" id="KW-1003">Cell membrane</keyword>
<dbReference type="InterPro" id="IPR050586">
    <property type="entry name" value="CPA3_Na-H_Antiporter_D"/>
</dbReference>
<dbReference type="RefSeq" id="WP_327794906.1">
    <property type="nucleotide sequence ID" value="NZ_JADQAZ010000003.1"/>
</dbReference>
<comment type="similarity">
    <text evidence="3">Belongs to the CPA3 antiporters (TC 2.A.63) subunit D family.</text>
</comment>
<feature type="transmembrane region" description="Helical" evidence="10">
    <location>
        <begin position="320"/>
        <end position="339"/>
    </location>
</feature>
<comment type="caution">
    <text evidence="12">The sequence shown here is derived from an EMBL/GenBank/DDBJ whole genome shotgun (WGS) entry which is preliminary data.</text>
</comment>
<dbReference type="GO" id="GO:0008137">
    <property type="term" value="F:NADH dehydrogenase (ubiquinone) activity"/>
    <property type="evidence" value="ECO:0007669"/>
    <property type="project" value="InterPro"/>
</dbReference>
<feature type="domain" description="NADH:quinone oxidoreductase/Mrp antiporter transmembrane" evidence="11">
    <location>
        <begin position="143"/>
        <end position="438"/>
    </location>
</feature>
<keyword evidence="13" id="KW-1185">Reference proteome</keyword>
<evidence type="ECO:0000256" key="7">
    <source>
        <dbReference type="ARBA" id="ARBA00023136"/>
    </source>
</evidence>
<keyword evidence="6 10" id="KW-1133">Transmembrane helix</keyword>
<feature type="transmembrane region" description="Helical" evidence="10">
    <location>
        <begin position="389"/>
        <end position="408"/>
    </location>
</feature>
<evidence type="ECO:0000256" key="1">
    <source>
        <dbReference type="ARBA" id="ARBA00002378"/>
    </source>
</evidence>
<evidence type="ECO:0000313" key="13">
    <source>
        <dbReference type="Proteomes" id="UP001315686"/>
    </source>
</evidence>
<feature type="transmembrane region" description="Helical" evidence="10">
    <location>
        <begin position="468"/>
        <end position="485"/>
    </location>
</feature>
<name>A0AAP2CS67_9RHOB</name>
<organism evidence="12 13">
    <name type="scientific">Harenicola maris</name>
    <dbReference type="NCBI Taxonomy" id="2841044"/>
    <lineage>
        <taxon>Bacteria</taxon>
        <taxon>Pseudomonadati</taxon>
        <taxon>Pseudomonadota</taxon>
        <taxon>Alphaproteobacteria</taxon>
        <taxon>Rhodobacterales</taxon>
        <taxon>Paracoccaceae</taxon>
        <taxon>Harenicola</taxon>
    </lineage>
</organism>
<feature type="transmembrane region" description="Helical" evidence="10">
    <location>
        <begin position="428"/>
        <end position="447"/>
    </location>
</feature>
<keyword evidence="7 10" id="KW-0472">Membrane</keyword>
<comment type="subcellular location">
    <subcellularLocation>
        <location evidence="2">Cell membrane</location>
        <topology evidence="2">Multi-pass membrane protein</topology>
    </subcellularLocation>
    <subcellularLocation>
        <location evidence="8">Membrane</location>
        <topology evidence="8">Multi-pass membrane protein</topology>
    </subcellularLocation>
</comment>
<feature type="transmembrane region" description="Helical" evidence="10">
    <location>
        <begin position="179"/>
        <end position="201"/>
    </location>
</feature>
<feature type="transmembrane region" description="Helical" evidence="10">
    <location>
        <begin position="20"/>
        <end position="37"/>
    </location>
</feature>
<evidence type="ECO:0000256" key="8">
    <source>
        <dbReference type="RuleBase" id="RU000320"/>
    </source>
</evidence>
<feature type="transmembrane region" description="Helical" evidence="10">
    <location>
        <begin position="359"/>
        <end position="377"/>
    </location>
</feature>
<feature type="transmembrane region" description="Helical" evidence="10">
    <location>
        <begin position="221"/>
        <end position="240"/>
    </location>
</feature>
<dbReference type="EMBL" id="JADQAZ010000003">
    <property type="protein sequence ID" value="MBT0958685.1"/>
    <property type="molecule type" value="Genomic_DNA"/>
</dbReference>
<comment type="function">
    <text evidence="1">NDH-1 shuttles electrons from NADH, via FMN and iron-sulfur (Fe-S) centers, to quinones in the respiratory chain. The immediate electron acceptor for the enzyme in this species is believed to be ubiquinone. Couples the redox reaction to proton translocation (for every two electrons transferred, four hydrogen ions are translocated across the cytoplasmic membrane), and thus conserves the redox energy in a proton gradient.</text>
</comment>
<evidence type="ECO:0000256" key="10">
    <source>
        <dbReference type="SAM" id="Phobius"/>
    </source>
</evidence>
<keyword evidence="5 8" id="KW-0812">Transmembrane</keyword>
<evidence type="ECO:0000256" key="4">
    <source>
        <dbReference type="ARBA" id="ARBA00022475"/>
    </source>
</evidence>
<dbReference type="GO" id="GO:0042773">
    <property type="term" value="P:ATP synthesis coupled electron transport"/>
    <property type="evidence" value="ECO:0007669"/>
    <property type="project" value="InterPro"/>
</dbReference>
<evidence type="ECO:0000256" key="6">
    <source>
        <dbReference type="ARBA" id="ARBA00022989"/>
    </source>
</evidence>
<evidence type="ECO:0000259" key="11">
    <source>
        <dbReference type="Pfam" id="PF00361"/>
    </source>
</evidence>
<dbReference type="PANTHER" id="PTHR42703">
    <property type="entry name" value="NADH DEHYDROGENASE"/>
    <property type="match status" value="1"/>
</dbReference>
<feature type="transmembrane region" description="Helical" evidence="10">
    <location>
        <begin position="252"/>
        <end position="274"/>
    </location>
</feature>
<evidence type="ECO:0000313" key="12">
    <source>
        <dbReference type="EMBL" id="MBT0958685.1"/>
    </source>
</evidence>
<dbReference type="GO" id="GO:0005886">
    <property type="term" value="C:plasma membrane"/>
    <property type="evidence" value="ECO:0007669"/>
    <property type="project" value="UniProtKB-SubCell"/>
</dbReference>
<evidence type="ECO:0000256" key="3">
    <source>
        <dbReference type="ARBA" id="ARBA00005346"/>
    </source>
</evidence>
<feature type="transmembrane region" description="Helical" evidence="10">
    <location>
        <begin position="147"/>
        <end position="167"/>
    </location>
</feature>
<feature type="transmembrane region" description="Helical" evidence="10">
    <location>
        <begin position="44"/>
        <end position="70"/>
    </location>
</feature>
<feature type="compositionally biased region" description="Low complexity" evidence="9">
    <location>
        <begin position="524"/>
        <end position="537"/>
    </location>
</feature>
<evidence type="ECO:0000256" key="5">
    <source>
        <dbReference type="ARBA" id="ARBA00022692"/>
    </source>
</evidence>
<dbReference type="PANTHER" id="PTHR42703:SF1">
    <property type="entry name" value="NA(+)_H(+) ANTIPORTER SUBUNIT D1"/>
    <property type="match status" value="1"/>
</dbReference>
<dbReference type="InterPro" id="IPR003918">
    <property type="entry name" value="NADH_UbQ_OxRdtase"/>
</dbReference>
<accession>A0AAP2CS67</accession>